<proteinExistence type="predicted"/>
<evidence type="ECO:0000256" key="1">
    <source>
        <dbReference type="SAM" id="Phobius"/>
    </source>
</evidence>
<accession>A0A841KHE1</accession>
<dbReference type="AlphaFoldDB" id="A0A841KHE1"/>
<evidence type="ECO:0000313" key="3">
    <source>
        <dbReference type="Proteomes" id="UP000560000"/>
    </source>
</evidence>
<name>A0A841KHE1_9GAMM</name>
<organism evidence="2 3">
    <name type="scientific">Oleiagrimonas soli</name>
    <dbReference type="NCBI Taxonomy" id="1543381"/>
    <lineage>
        <taxon>Bacteria</taxon>
        <taxon>Pseudomonadati</taxon>
        <taxon>Pseudomonadota</taxon>
        <taxon>Gammaproteobacteria</taxon>
        <taxon>Lysobacterales</taxon>
        <taxon>Rhodanobacteraceae</taxon>
        <taxon>Oleiagrimonas</taxon>
    </lineage>
</organism>
<protein>
    <submittedName>
        <fullName evidence="2">Putative membrane protein</fullName>
    </submittedName>
</protein>
<sequence length="225" mass="25384">MSSAQSGLSRSLFPLLLLVYAALVFIGALGGGAWAYRAAVPVLTLALAAMLPLRRAPVLALWIALAALMLWLDWSGRAHWVLNLVPILITAGLGWLFGRTLGHGREPLVTRVVRAVEGDERVQNPRVARYTRQVTWYWTALMALQCLLLLLCWVQIAVGGPLQSLARTWLHVGGYALPILAMLAEYLVRRWRFRDLPHPRPHEFMQRLVRHWPRIVRDAHDTVGR</sequence>
<dbReference type="Proteomes" id="UP000560000">
    <property type="component" value="Unassembled WGS sequence"/>
</dbReference>
<evidence type="ECO:0000313" key="2">
    <source>
        <dbReference type="EMBL" id="MBB6185033.1"/>
    </source>
</evidence>
<dbReference type="EMBL" id="JACHET010000001">
    <property type="protein sequence ID" value="MBB6185033.1"/>
    <property type="molecule type" value="Genomic_DNA"/>
</dbReference>
<keyword evidence="1" id="KW-0472">Membrane</keyword>
<feature type="transmembrane region" description="Helical" evidence="1">
    <location>
        <begin position="12"/>
        <end position="28"/>
    </location>
</feature>
<feature type="transmembrane region" description="Helical" evidence="1">
    <location>
        <begin position="58"/>
        <end position="74"/>
    </location>
</feature>
<gene>
    <name evidence="2" type="ORF">HNQ86_002378</name>
</gene>
<keyword evidence="1" id="KW-1133">Transmembrane helix</keyword>
<reference evidence="2 3" key="1">
    <citation type="submission" date="2020-08" db="EMBL/GenBank/DDBJ databases">
        <title>Genomic Encyclopedia of Type Strains, Phase IV (KMG-IV): sequencing the most valuable type-strain genomes for metagenomic binning, comparative biology and taxonomic classification.</title>
        <authorList>
            <person name="Goeker M."/>
        </authorList>
    </citation>
    <scope>NUCLEOTIDE SEQUENCE [LARGE SCALE GENOMIC DNA]</scope>
    <source>
        <strain evidence="2 3">DSM 107085</strain>
    </source>
</reference>
<comment type="caution">
    <text evidence="2">The sequence shown here is derived from an EMBL/GenBank/DDBJ whole genome shotgun (WGS) entry which is preliminary data.</text>
</comment>
<feature type="transmembrane region" description="Helical" evidence="1">
    <location>
        <begin position="136"/>
        <end position="156"/>
    </location>
</feature>
<dbReference type="OrthoDB" id="5948436at2"/>
<feature type="transmembrane region" description="Helical" evidence="1">
    <location>
        <begin position="80"/>
        <end position="98"/>
    </location>
</feature>
<feature type="transmembrane region" description="Helical" evidence="1">
    <location>
        <begin position="168"/>
        <end position="188"/>
    </location>
</feature>
<keyword evidence="1" id="KW-0812">Transmembrane</keyword>
<dbReference type="RefSeq" id="WP_052395315.1">
    <property type="nucleotide sequence ID" value="NZ_JACHET010000001.1"/>
</dbReference>